<dbReference type="Proteomes" id="UP000692954">
    <property type="component" value="Unassembled WGS sequence"/>
</dbReference>
<dbReference type="InterPro" id="IPR008271">
    <property type="entry name" value="Ser/Thr_kinase_AS"/>
</dbReference>
<dbReference type="AlphaFoldDB" id="A0A8S1N7E1"/>
<feature type="region of interest" description="Disordered" evidence="1">
    <location>
        <begin position="478"/>
        <end position="498"/>
    </location>
</feature>
<comment type="caution">
    <text evidence="3">The sequence shown here is derived from an EMBL/GenBank/DDBJ whole genome shotgun (WGS) entry which is preliminary data.</text>
</comment>
<feature type="compositionally biased region" description="Polar residues" evidence="1">
    <location>
        <begin position="478"/>
        <end position="497"/>
    </location>
</feature>
<dbReference type="FunFam" id="1.10.510.10:FF:001034">
    <property type="entry name" value="Uncharacterized protein"/>
    <property type="match status" value="1"/>
</dbReference>
<protein>
    <recommendedName>
        <fullName evidence="2">Protein kinase domain-containing protein</fullName>
    </recommendedName>
</protein>
<name>A0A8S1N7E1_9CILI</name>
<feature type="domain" description="Protein kinase" evidence="2">
    <location>
        <begin position="113"/>
        <end position="384"/>
    </location>
</feature>
<dbReference type="SMART" id="SM00220">
    <property type="entry name" value="S_TKc"/>
    <property type="match status" value="1"/>
</dbReference>
<evidence type="ECO:0000259" key="2">
    <source>
        <dbReference type="PROSITE" id="PS50011"/>
    </source>
</evidence>
<dbReference type="GO" id="GO:0005524">
    <property type="term" value="F:ATP binding"/>
    <property type="evidence" value="ECO:0007669"/>
    <property type="project" value="InterPro"/>
</dbReference>
<accession>A0A8S1N7E1</accession>
<dbReference type="PROSITE" id="PS50011">
    <property type="entry name" value="PROTEIN_KINASE_DOM"/>
    <property type="match status" value="1"/>
</dbReference>
<dbReference type="PROSITE" id="PS00108">
    <property type="entry name" value="PROTEIN_KINASE_ST"/>
    <property type="match status" value="1"/>
</dbReference>
<dbReference type="Pfam" id="PF00069">
    <property type="entry name" value="Pkinase"/>
    <property type="match status" value="1"/>
</dbReference>
<sequence length="528" mass="61439">MLDQLSQITLSESCTFETQRQPPRLQTTEKKGSGRFTFLKSESEDKQTQVQNNRDRIKQQLRGRIQLIIKKPLNDEKDLWEELQELGRKLDVEINEFDSEYICPNLKKFDEDYEMMEILGEGCLGLVKRIVHKQSQIEYAVKIVQTQDDEIIRNMILEFKSMFKLQHENIVKVHKLYVDFNNGFQSESKAHVVMELIKGKEMFEVINELGHYSESDAKELFKQLLSAIEYMHRNGICHRDLKPNNILCVENKNQIKVTDFNVSKFSDAYKEFGDLKDREKIEMWTYTGTVAFSAPEIFSGEGYNQMVDMWSAGCILYSMLSGQLPFISDYLNDLIEKIKEAALEFPNELFEQVSEEAKDLLIQLLQKDWTFRPHPDAALKHSWFQIIEDDQVRKKSLRKLAIRKNMPRLSSKYSKNSHKQRNILLGSSSTIIIKNNCSFDSKSDIQQTDLANSFQKIPIKKSIFFSNTLGDTLDINQNSSLDQEQSPSMVDQPNSSKLSEDIGDFDQNVLGRFINFKKQYNVDDEVQE</sequence>
<dbReference type="PANTHER" id="PTHR24347">
    <property type="entry name" value="SERINE/THREONINE-PROTEIN KINASE"/>
    <property type="match status" value="1"/>
</dbReference>
<dbReference type="EMBL" id="CAJJDN010000050">
    <property type="protein sequence ID" value="CAD8087019.1"/>
    <property type="molecule type" value="Genomic_DNA"/>
</dbReference>
<reference evidence="3" key="1">
    <citation type="submission" date="2021-01" db="EMBL/GenBank/DDBJ databases">
        <authorList>
            <consortium name="Genoscope - CEA"/>
            <person name="William W."/>
        </authorList>
    </citation>
    <scope>NUCLEOTIDE SEQUENCE</scope>
</reference>
<proteinExistence type="predicted"/>
<dbReference type="OrthoDB" id="10252171at2759"/>
<evidence type="ECO:0000256" key="1">
    <source>
        <dbReference type="SAM" id="MobiDB-lite"/>
    </source>
</evidence>
<organism evidence="3 4">
    <name type="scientific">Paramecium sonneborni</name>
    <dbReference type="NCBI Taxonomy" id="65129"/>
    <lineage>
        <taxon>Eukaryota</taxon>
        <taxon>Sar</taxon>
        <taxon>Alveolata</taxon>
        <taxon>Ciliophora</taxon>
        <taxon>Intramacronucleata</taxon>
        <taxon>Oligohymenophorea</taxon>
        <taxon>Peniculida</taxon>
        <taxon>Parameciidae</taxon>
        <taxon>Paramecium</taxon>
    </lineage>
</organism>
<evidence type="ECO:0000313" key="3">
    <source>
        <dbReference type="EMBL" id="CAD8087019.1"/>
    </source>
</evidence>
<dbReference type="GO" id="GO:0004672">
    <property type="term" value="F:protein kinase activity"/>
    <property type="evidence" value="ECO:0007669"/>
    <property type="project" value="InterPro"/>
</dbReference>
<dbReference type="InterPro" id="IPR000719">
    <property type="entry name" value="Prot_kinase_dom"/>
</dbReference>
<gene>
    <name evidence="3" type="ORF">PSON_ATCC_30995.1.T0500306</name>
</gene>
<keyword evidence="4" id="KW-1185">Reference proteome</keyword>
<evidence type="ECO:0000313" key="4">
    <source>
        <dbReference type="Proteomes" id="UP000692954"/>
    </source>
</evidence>